<reference evidence="1 2" key="1">
    <citation type="submission" date="2018-08" db="EMBL/GenBank/DDBJ databases">
        <title>A genome reference for cultivated species of the human gut microbiota.</title>
        <authorList>
            <person name="Zou Y."/>
            <person name="Xue W."/>
            <person name="Luo G."/>
        </authorList>
    </citation>
    <scope>NUCLEOTIDE SEQUENCE [LARGE SCALE GENOMIC DNA]</scope>
    <source>
        <strain evidence="1 2">AM34-17</strain>
    </source>
</reference>
<dbReference type="EMBL" id="QSII01000003">
    <property type="protein sequence ID" value="RHC89073.1"/>
    <property type="molecule type" value="Genomic_DNA"/>
</dbReference>
<sequence>MSKRCSSVTVSLIPFLSIDIQPVSLVIYARFLYHYGITTLSQAIWMENRNCAYTHLYSSVLQITKAINTRFPSL</sequence>
<organism evidence="1 2">
    <name type="scientific">Parabacteroides merdae</name>
    <dbReference type="NCBI Taxonomy" id="46503"/>
    <lineage>
        <taxon>Bacteria</taxon>
        <taxon>Pseudomonadati</taxon>
        <taxon>Bacteroidota</taxon>
        <taxon>Bacteroidia</taxon>
        <taxon>Bacteroidales</taxon>
        <taxon>Tannerellaceae</taxon>
        <taxon>Parabacteroides</taxon>
    </lineage>
</organism>
<name>A0A3E4ZQ52_9BACT</name>
<comment type="caution">
    <text evidence="1">The sequence shown here is derived from an EMBL/GenBank/DDBJ whole genome shotgun (WGS) entry which is preliminary data.</text>
</comment>
<evidence type="ECO:0000313" key="2">
    <source>
        <dbReference type="Proteomes" id="UP000286260"/>
    </source>
</evidence>
<evidence type="ECO:0000313" key="1">
    <source>
        <dbReference type="EMBL" id="RHC89073.1"/>
    </source>
</evidence>
<gene>
    <name evidence="1" type="ORF">DW828_03885</name>
</gene>
<protein>
    <submittedName>
        <fullName evidence="1">Uncharacterized protein</fullName>
    </submittedName>
</protein>
<accession>A0A3E4ZQ52</accession>
<proteinExistence type="predicted"/>
<dbReference type="AlphaFoldDB" id="A0A3E4ZQ52"/>
<dbReference type="Proteomes" id="UP000286260">
    <property type="component" value="Unassembled WGS sequence"/>
</dbReference>